<dbReference type="InterPro" id="IPR051756">
    <property type="entry name" value="Centrosomal_MT-associated"/>
</dbReference>
<name>A0A6A5Y809_9PLEO</name>
<feature type="coiled-coil region" evidence="4">
    <location>
        <begin position="626"/>
        <end position="664"/>
    </location>
</feature>
<evidence type="ECO:0000256" key="3">
    <source>
        <dbReference type="ARBA" id="ARBA00023212"/>
    </source>
</evidence>
<dbReference type="OrthoDB" id="76453at2759"/>
<sequence>EASLSSMLQSSPPMSEEKARAIRELSRSLSHSPRPDPSLSPAASDSNPTQQFGGDSLDFEDDPDFLASTQHRIDDETNELPTFPRIRSTAKKINSWQGLRSEQPIPDTSMVNKQFGDFDQSISDEDDISIEQGRGLPRSNRSTPAKGQSFGAYNSFYDMTPPSARSRKSHAAETGSLRRDAQLRRASRNDLKATAARPASTRNSPAAGNVERKRASLAQLHAKVSEDESSFMDERPPTVTLQSKSTRWGSRSRQTSLQMDGMVDAYANNNTNAQSRPTTAQNATAQSFMLPDIPNLTELVSGVFDDGAPMFSKSTPARTRFAAPRKNGRARGQANYYPIDSLPVPDEEKAIFTSLQLLQERVAQLEHERAEAEKKIEDQEIEIIELRASAQARGGRDSALGSTDGEGSGKSNWKVDKTRLEASVQTLRTKLARAERKVELSEIEKNRRNGERDTMATRLGVASQNFEELKMEKEALSAENGTLRQEIDRLREENEALLQQLAQEQDHYREETAQLQQRFNRAGNDTQKENETLRAELKRMRSQNEENTQTLFRREAELRKARSEQADYVKLKADNDALKEQMAELKAKQDQERLRWASLETDLKDRVAHRDETIRHFYDMTQEQTNEVIREDNEHLRNELARMAVQHEEEARRWSERENKLRKKIITSRQQQTGETLTRELHNLRQNNTTTGTQRQSSSKRDDTRTRIADRVREEVRISKSANASHISNPARSFQKSANRFYSTSQRGPYAPDVHRSVSAPVNLTQDLDGDVESTTDLSLTPRGNPYVSLGHGTNLEQPSQMDLTELSAFNTGDIARLRQEIEEERLANHMRSSVPVQRQAQNDTVRSMASVKSDRRSSVPKKSSMKDLTERTNGTIFEDLTGGVADHDAAVDPSQTHETNIDMSMLSNTSRRRRSAPMDNMTSAFIVPDIKIAARERTIKIDLTRTVGNRSHDNENCSVCRRQAENPSADPLHVPKLIPVSARMPDESDATLRPSRDPKEALALVVKELVDERSHLHMELAAYRVLLEAHDASMGLKKRTAINEEIKDLLRRIDIKDTQIYHLYDVVEGQQGNDITEQDVEELTREIDLQTQQGASTKKDKKVTIQSYIESDEENDHNSIDEEDEELPWEGFEDTATQSINFSKLNSGRRTSAVY</sequence>
<dbReference type="Gene3D" id="1.20.5.1700">
    <property type="match status" value="1"/>
</dbReference>
<protein>
    <recommendedName>
        <fullName evidence="10">Cep57 centrosome microtubule-binding domain-containing protein</fullName>
    </recommendedName>
</protein>
<reference evidence="8" key="1">
    <citation type="journal article" date="2020" name="Stud. Mycol.">
        <title>101 Dothideomycetes genomes: a test case for predicting lifestyles and emergence of pathogens.</title>
        <authorList>
            <person name="Haridas S."/>
            <person name="Albert R."/>
            <person name="Binder M."/>
            <person name="Bloem J."/>
            <person name="Labutti K."/>
            <person name="Salamov A."/>
            <person name="Andreopoulos B."/>
            <person name="Baker S."/>
            <person name="Barry K."/>
            <person name="Bills G."/>
            <person name="Bluhm B."/>
            <person name="Cannon C."/>
            <person name="Castanera R."/>
            <person name="Culley D."/>
            <person name="Daum C."/>
            <person name="Ezra D."/>
            <person name="Gonzalez J."/>
            <person name="Henrissat B."/>
            <person name="Kuo A."/>
            <person name="Liang C."/>
            <person name="Lipzen A."/>
            <person name="Lutzoni F."/>
            <person name="Magnuson J."/>
            <person name="Mondo S."/>
            <person name="Nolan M."/>
            <person name="Ohm R."/>
            <person name="Pangilinan J."/>
            <person name="Park H.-J."/>
            <person name="Ramirez L."/>
            <person name="Alfaro M."/>
            <person name="Sun H."/>
            <person name="Tritt A."/>
            <person name="Yoshinaga Y."/>
            <person name="Zwiers L.-H."/>
            <person name="Turgeon B."/>
            <person name="Goodwin S."/>
            <person name="Spatafora J."/>
            <person name="Crous P."/>
            <person name="Grigoriev I."/>
        </authorList>
    </citation>
    <scope>NUCLEOTIDE SEQUENCE</scope>
    <source>
        <strain evidence="8">CBS 175.79</strain>
    </source>
</reference>
<organism evidence="8 9">
    <name type="scientific">Aaosphaeria arxii CBS 175.79</name>
    <dbReference type="NCBI Taxonomy" id="1450172"/>
    <lineage>
        <taxon>Eukaryota</taxon>
        <taxon>Fungi</taxon>
        <taxon>Dikarya</taxon>
        <taxon>Ascomycota</taxon>
        <taxon>Pezizomycotina</taxon>
        <taxon>Dothideomycetes</taxon>
        <taxon>Pleosporomycetidae</taxon>
        <taxon>Pleosporales</taxon>
        <taxon>Pleosporales incertae sedis</taxon>
        <taxon>Aaosphaeria</taxon>
    </lineage>
</organism>
<evidence type="ECO:0000256" key="5">
    <source>
        <dbReference type="SAM" id="MobiDB-lite"/>
    </source>
</evidence>
<dbReference type="GO" id="GO:0008017">
    <property type="term" value="F:microtubule binding"/>
    <property type="evidence" value="ECO:0007669"/>
    <property type="project" value="InterPro"/>
</dbReference>
<evidence type="ECO:0008006" key="10">
    <source>
        <dbReference type="Google" id="ProtNLM"/>
    </source>
</evidence>
<evidence type="ECO:0000256" key="4">
    <source>
        <dbReference type="SAM" id="Coils"/>
    </source>
</evidence>
<evidence type="ECO:0000313" key="9">
    <source>
        <dbReference type="Proteomes" id="UP000799778"/>
    </source>
</evidence>
<dbReference type="Pfam" id="PF06657">
    <property type="entry name" value="Cep57_MT_bd"/>
    <property type="match status" value="1"/>
</dbReference>
<keyword evidence="2" id="KW-0963">Cytoplasm</keyword>
<dbReference type="GO" id="GO:0005815">
    <property type="term" value="C:microtubule organizing center"/>
    <property type="evidence" value="ECO:0007669"/>
    <property type="project" value="UniProtKB-SubCell"/>
</dbReference>
<feature type="coiled-coil region" evidence="4">
    <location>
        <begin position="417"/>
        <end position="595"/>
    </location>
</feature>
<accession>A0A6A5Y809</accession>
<feature type="compositionally biased region" description="Basic and acidic residues" evidence="5">
    <location>
        <begin position="15"/>
        <end position="26"/>
    </location>
</feature>
<feature type="compositionally biased region" description="Low complexity" evidence="5">
    <location>
        <begin position="684"/>
        <end position="697"/>
    </location>
</feature>
<feature type="region of interest" description="Disordered" evidence="5">
    <location>
        <begin position="1"/>
        <end position="83"/>
    </location>
</feature>
<feature type="region of interest" description="Disordered" evidence="5">
    <location>
        <begin position="392"/>
        <end position="414"/>
    </location>
</feature>
<keyword evidence="9" id="KW-1185">Reference proteome</keyword>
<dbReference type="PANTHER" id="PTHR19336">
    <property type="entry name" value="UNCHARACTERIZED DUF1167"/>
    <property type="match status" value="1"/>
</dbReference>
<feature type="compositionally biased region" description="Low complexity" evidence="5">
    <location>
        <begin position="37"/>
        <end position="48"/>
    </location>
</feature>
<dbReference type="InterPro" id="IPR025925">
    <property type="entry name" value="PPC89_CLD"/>
</dbReference>
<dbReference type="PANTHER" id="PTHR19336:SF9">
    <property type="entry name" value="SPINDLE POLE BODY PROTEIN PPC89"/>
    <property type="match status" value="1"/>
</dbReference>
<feature type="region of interest" description="Disordered" evidence="5">
    <location>
        <begin position="831"/>
        <end position="868"/>
    </location>
</feature>
<proteinExistence type="predicted"/>
<evidence type="ECO:0000313" key="8">
    <source>
        <dbReference type="EMBL" id="KAF2020881.1"/>
    </source>
</evidence>
<feature type="compositionally biased region" description="Polar residues" evidence="5">
    <location>
        <begin position="667"/>
        <end position="676"/>
    </location>
</feature>
<dbReference type="GeneID" id="54280610"/>
<evidence type="ECO:0000256" key="1">
    <source>
        <dbReference type="ARBA" id="ARBA00004267"/>
    </source>
</evidence>
<feature type="compositionally biased region" description="Basic and acidic residues" evidence="5">
    <location>
        <begin position="176"/>
        <end position="191"/>
    </location>
</feature>
<evidence type="ECO:0000259" key="7">
    <source>
        <dbReference type="Pfam" id="PF14197"/>
    </source>
</evidence>
<dbReference type="Pfam" id="PF14197">
    <property type="entry name" value="Cep57_CLD_2"/>
    <property type="match status" value="1"/>
</dbReference>
<feature type="compositionally biased region" description="Polar residues" evidence="5">
    <location>
        <begin position="239"/>
        <end position="252"/>
    </location>
</feature>
<dbReference type="AlphaFoldDB" id="A0A6A5Y809"/>
<dbReference type="EMBL" id="ML978066">
    <property type="protein sequence ID" value="KAF2020881.1"/>
    <property type="molecule type" value="Genomic_DNA"/>
</dbReference>
<feature type="compositionally biased region" description="Low complexity" evidence="5">
    <location>
        <begin position="1"/>
        <end position="14"/>
    </location>
</feature>
<feature type="region of interest" description="Disordered" evidence="5">
    <location>
        <begin position="667"/>
        <end position="706"/>
    </location>
</feature>
<feature type="region of interest" description="Disordered" evidence="5">
    <location>
        <begin position="95"/>
        <end position="252"/>
    </location>
</feature>
<dbReference type="InterPro" id="IPR024957">
    <property type="entry name" value="Cep57_MT-bd_dom"/>
</dbReference>
<feature type="coiled-coil region" evidence="4">
    <location>
        <begin position="355"/>
        <end position="389"/>
    </location>
</feature>
<evidence type="ECO:0000256" key="2">
    <source>
        <dbReference type="ARBA" id="ARBA00022490"/>
    </source>
</evidence>
<feature type="domain" description="Cep57 centrosome microtubule-binding" evidence="6">
    <location>
        <begin position="991"/>
        <end position="1067"/>
    </location>
</feature>
<gene>
    <name evidence="8" type="ORF">BU24DRAFT_340010</name>
</gene>
<feature type="domain" description="PPC89 centrosome localisation" evidence="7">
    <location>
        <begin position="420"/>
        <end position="485"/>
    </location>
</feature>
<evidence type="ECO:0000259" key="6">
    <source>
        <dbReference type="Pfam" id="PF06657"/>
    </source>
</evidence>
<feature type="compositionally biased region" description="Polar residues" evidence="5">
    <location>
        <begin position="831"/>
        <end position="848"/>
    </location>
</feature>
<feature type="non-terminal residue" evidence="8">
    <location>
        <position position="1"/>
    </location>
</feature>
<comment type="subcellular location">
    <subcellularLocation>
        <location evidence="1">Cytoplasm</location>
        <location evidence="1">Cytoskeleton</location>
        <location evidence="1">Microtubule organizing center</location>
    </subcellularLocation>
</comment>
<keyword evidence="4" id="KW-0175">Coiled coil</keyword>
<dbReference type="RefSeq" id="XP_033389220.1">
    <property type="nucleotide sequence ID" value="XM_033523213.1"/>
</dbReference>
<dbReference type="Proteomes" id="UP000799778">
    <property type="component" value="Unassembled WGS sequence"/>
</dbReference>
<keyword evidence="3" id="KW-0206">Cytoskeleton</keyword>